<dbReference type="RefSeq" id="WP_136546364.1">
    <property type="nucleotide sequence ID" value="NZ_CP031093.1"/>
</dbReference>
<evidence type="ECO:0000256" key="4">
    <source>
        <dbReference type="ARBA" id="ARBA00022692"/>
    </source>
</evidence>
<evidence type="ECO:0000256" key="5">
    <source>
        <dbReference type="ARBA" id="ARBA00022729"/>
    </source>
</evidence>
<dbReference type="AlphaFoldDB" id="A0A4P7XD62"/>
<keyword evidence="6" id="KW-0472">Membrane</keyword>
<evidence type="ECO:0000256" key="3">
    <source>
        <dbReference type="ARBA" id="ARBA00022452"/>
    </source>
</evidence>
<organism evidence="8 9">
    <name type="scientific">Hydrocarboniclastica marina</name>
    <dbReference type="NCBI Taxonomy" id="2259620"/>
    <lineage>
        <taxon>Bacteria</taxon>
        <taxon>Pseudomonadati</taxon>
        <taxon>Pseudomonadota</taxon>
        <taxon>Gammaproteobacteria</taxon>
        <taxon>Alteromonadales</taxon>
        <taxon>Alteromonadaceae</taxon>
        <taxon>Hydrocarboniclastica</taxon>
    </lineage>
</organism>
<dbReference type="Pfam" id="PF03349">
    <property type="entry name" value="Toluene_X"/>
    <property type="match status" value="1"/>
</dbReference>
<reference evidence="8 9" key="1">
    <citation type="submission" date="2018-07" db="EMBL/GenBank/DDBJ databases">
        <title>Marsedoiliclastica nanhaica gen. nov. sp. nov., a novel marine hydrocarbonoclastic bacterium isolated from an in-situ enriched hydrocarbon-degrading consortium in deep-sea sediment.</title>
        <authorList>
            <person name="Dong C."/>
            <person name="Ma T."/>
            <person name="Liu R."/>
            <person name="Shao Z."/>
        </authorList>
    </citation>
    <scope>NUCLEOTIDE SEQUENCE [LARGE SCALE GENOMIC DNA]</scope>
    <source>
        <strain evidence="9">soil36-7</strain>
    </source>
</reference>
<dbReference type="SUPFAM" id="SSF56935">
    <property type="entry name" value="Porins"/>
    <property type="match status" value="1"/>
</dbReference>
<dbReference type="InterPro" id="IPR005017">
    <property type="entry name" value="OMPP1/FadL/TodX"/>
</dbReference>
<dbReference type="PANTHER" id="PTHR35093:SF8">
    <property type="entry name" value="OUTER MEMBRANE PROTEIN NMB0088-RELATED"/>
    <property type="match status" value="1"/>
</dbReference>
<dbReference type="Proteomes" id="UP000298049">
    <property type="component" value="Chromosome"/>
</dbReference>
<name>A0A4P7XD62_9ALTE</name>
<sequence length="460" mass="49283">MLTNRFNSGIAAIAGGVVLLVPAIAQASGYALNEVSASASGMANAGAAANAENASVLLFNPAGMGRLDGTQVSGGVALIDVDTDFDGKAYNFQNEEVAGGDGGDMVDPSVIPNFAVSHRLNEYSSVGLGLSVPFGIAAEYEDDFKGRFFADETDVQMINLQPTLSLNNDEGFSIGVGLNILYAEGLISKAQDFEQQLQPVGGLLGGGFTPETWPEGHSEAEGDDWGVGLTFGMMLQPYERTTLGLTYRSSIDLDLEGEANSVNTPAPTAAGIVPVNLTEDVVVPLDTPESLTLSVAQGLNDEWTLYASVAWTRWSRFEDLDIISDEENGPISAIAGTDVISHTTEEWEDTWSAAIGTKWQATDAWAFKAGYAFDQSPVQDKYRTVRVPGADRNWLTLGAQWKSQDELSVDLALGYLIIEDVDVEEYDYDIDDQLLDPNKRVVGEYELDAWGAGLQVSKAF</sequence>
<dbReference type="GO" id="GO:0009279">
    <property type="term" value="C:cell outer membrane"/>
    <property type="evidence" value="ECO:0007669"/>
    <property type="project" value="UniProtKB-SubCell"/>
</dbReference>
<accession>A0A4P7XD62</accession>
<dbReference type="OrthoDB" id="19849at2"/>
<evidence type="ECO:0000313" key="8">
    <source>
        <dbReference type="EMBL" id="QCF24798.1"/>
    </source>
</evidence>
<keyword evidence="7" id="KW-0998">Cell outer membrane</keyword>
<dbReference type="GO" id="GO:0015483">
    <property type="term" value="F:long-chain fatty acid transporting porin activity"/>
    <property type="evidence" value="ECO:0007669"/>
    <property type="project" value="TreeGrafter"/>
</dbReference>
<evidence type="ECO:0000256" key="2">
    <source>
        <dbReference type="ARBA" id="ARBA00008163"/>
    </source>
</evidence>
<evidence type="ECO:0000256" key="1">
    <source>
        <dbReference type="ARBA" id="ARBA00004571"/>
    </source>
</evidence>
<keyword evidence="4" id="KW-0812">Transmembrane</keyword>
<keyword evidence="3" id="KW-1134">Transmembrane beta strand</keyword>
<comment type="subcellular location">
    <subcellularLocation>
        <location evidence="1">Cell outer membrane</location>
        <topology evidence="1">Multi-pass membrane protein</topology>
    </subcellularLocation>
</comment>
<dbReference type="PANTHER" id="PTHR35093">
    <property type="entry name" value="OUTER MEMBRANE PROTEIN NMB0088-RELATED"/>
    <property type="match status" value="1"/>
</dbReference>
<comment type="similarity">
    <text evidence="2">Belongs to the OmpP1/FadL family.</text>
</comment>
<dbReference type="KEGG" id="hmi:soil367_01850"/>
<evidence type="ECO:0000313" key="9">
    <source>
        <dbReference type="Proteomes" id="UP000298049"/>
    </source>
</evidence>
<evidence type="ECO:0000256" key="7">
    <source>
        <dbReference type="ARBA" id="ARBA00023237"/>
    </source>
</evidence>
<gene>
    <name evidence="8" type="ORF">soil367_01850</name>
</gene>
<evidence type="ECO:0000256" key="6">
    <source>
        <dbReference type="ARBA" id="ARBA00023136"/>
    </source>
</evidence>
<dbReference type="Gene3D" id="2.40.160.60">
    <property type="entry name" value="Outer membrane protein transport protein (OMPP1/FadL/TodX)"/>
    <property type="match status" value="1"/>
</dbReference>
<protein>
    <submittedName>
        <fullName evidence="8">Aromatic hydrocarbon degradation protein</fullName>
    </submittedName>
</protein>
<keyword evidence="9" id="KW-1185">Reference proteome</keyword>
<dbReference type="EMBL" id="CP031093">
    <property type="protein sequence ID" value="QCF24798.1"/>
    <property type="molecule type" value="Genomic_DNA"/>
</dbReference>
<keyword evidence="5" id="KW-0732">Signal</keyword>
<proteinExistence type="inferred from homology"/>